<gene>
    <name evidence="1" type="ORF">DFA_06210</name>
</gene>
<keyword evidence="2" id="KW-1185">Reference proteome</keyword>
<dbReference type="KEGG" id="dfa:DFA_06210"/>
<dbReference type="EMBL" id="GL883007">
    <property type="protein sequence ID" value="EGG24072.1"/>
    <property type="molecule type" value="Genomic_DNA"/>
</dbReference>
<dbReference type="Proteomes" id="UP000007797">
    <property type="component" value="Unassembled WGS sequence"/>
</dbReference>
<proteinExistence type="predicted"/>
<protein>
    <submittedName>
        <fullName evidence="1">Uncharacterized protein</fullName>
    </submittedName>
</protein>
<sequence>MIIVVSVTLKRDTIETGSTSRSSSRMDIDQRLQYLLYCTNYFIANKMKKERESNGDVVTNDKPPVTTEHNGNNNYYTTANINNNLIIYEILKVIHDLNITKSKPILCKSIQEIIKSISSDQHIGKDKIISQFKVISDDDYHTFYIQLCQYGTLDMIQLFHQMKQEETSTTSHVDTSNDHGLVAGPKRIVASASSALLLDNGVLFNYVLNRGDMDTIRYLKDIGLNTKYSVNNRGDDPIVPKTMEILEYIYQLDRHLHRVIVHPLFHDKYQLPPCLSSDMVRFIYDHIELEEKVLLYRDFLHRSIVLNDYKLFDHMLNGDQALLEHSPLLVQQQLETLVYSIIVHDRSRLMVRSIMSHKMPLQLQQLEESVWKLVGETGDIEIFDWIIRDNQLVSIIGQPDLNTRMHVCLREAYANGQVEFIQHLYSKLTPHLQDEDIKHHTYLLSSIANHHVSILVFLHQHYPLLFESLKQEILIESIKSNSIAMVEFTLGTSSKSDLMLDQLEPLHDQIMESLIRTKSHAMIKFLHTKGFGIQSQKLMALSPVKRNPSLFQLFNNLNNLNLNK</sequence>
<name>F4PKE8_CACFS</name>
<evidence type="ECO:0000313" key="2">
    <source>
        <dbReference type="Proteomes" id="UP000007797"/>
    </source>
</evidence>
<reference evidence="2" key="1">
    <citation type="journal article" date="2011" name="Genome Res.">
        <title>Phylogeny-wide analysis of social amoeba genomes highlights ancient origins for complex intercellular communication.</title>
        <authorList>
            <person name="Heidel A.J."/>
            <person name="Lawal H.M."/>
            <person name="Felder M."/>
            <person name="Schilde C."/>
            <person name="Helps N.R."/>
            <person name="Tunggal B."/>
            <person name="Rivero F."/>
            <person name="John U."/>
            <person name="Schleicher M."/>
            <person name="Eichinger L."/>
            <person name="Platzer M."/>
            <person name="Noegel A.A."/>
            <person name="Schaap P."/>
            <person name="Gloeckner G."/>
        </authorList>
    </citation>
    <scope>NUCLEOTIDE SEQUENCE [LARGE SCALE GENOMIC DNA]</scope>
    <source>
        <strain evidence="2">SH3</strain>
    </source>
</reference>
<dbReference type="GeneID" id="14876044"/>
<organism evidence="1 2">
    <name type="scientific">Cavenderia fasciculata</name>
    <name type="common">Slime mold</name>
    <name type="synonym">Dictyostelium fasciculatum</name>
    <dbReference type="NCBI Taxonomy" id="261658"/>
    <lineage>
        <taxon>Eukaryota</taxon>
        <taxon>Amoebozoa</taxon>
        <taxon>Evosea</taxon>
        <taxon>Eumycetozoa</taxon>
        <taxon>Dictyostelia</taxon>
        <taxon>Acytosteliales</taxon>
        <taxon>Cavenderiaceae</taxon>
        <taxon>Cavenderia</taxon>
    </lineage>
</organism>
<dbReference type="RefSeq" id="XP_004361923.1">
    <property type="nucleotide sequence ID" value="XM_004361866.1"/>
</dbReference>
<dbReference type="AlphaFoldDB" id="F4PKE8"/>
<accession>F4PKE8</accession>
<evidence type="ECO:0000313" key="1">
    <source>
        <dbReference type="EMBL" id="EGG24072.1"/>
    </source>
</evidence>